<evidence type="ECO:0000256" key="1">
    <source>
        <dbReference type="ARBA" id="ARBA00004123"/>
    </source>
</evidence>
<dbReference type="PANTHER" id="PTHR18829:SF0">
    <property type="entry name" value="PROTEIN YAE1 HOMOLOG"/>
    <property type="match status" value="1"/>
</dbReference>
<dbReference type="PANTHER" id="PTHR18829">
    <property type="entry name" value="PROTEIN YAE1 HOMOLOG"/>
    <property type="match status" value="1"/>
</dbReference>
<keyword evidence="7" id="KW-1185">Reference proteome</keyword>
<dbReference type="InterPro" id="IPR038881">
    <property type="entry name" value="Yae1-like"/>
</dbReference>
<reference evidence="6" key="1">
    <citation type="submission" date="2020-09" db="EMBL/GenBank/DDBJ databases">
        <title>Genome-Enabled Discovery of Anthraquinone Biosynthesis in Senna tora.</title>
        <authorList>
            <person name="Kang S.-H."/>
            <person name="Pandey R.P."/>
            <person name="Lee C.-M."/>
            <person name="Sim J.-S."/>
            <person name="Jeong J.-T."/>
            <person name="Choi B.-S."/>
            <person name="Jung M."/>
            <person name="Ginzburg D."/>
            <person name="Zhao K."/>
            <person name="Won S.Y."/>
            <person name="Oh T.-J."/>
            <person name="Yu Y."/>
            <person name="Kim N.-H."/>
            <person name="Lee O.R."/>
            <person name="Lee T.-H."/>
            <person name="Bashyal P."/>
            <person name="Kim T.-S."/>
            <person name="Lee W.-H."/>
            <person name="Kawkins C."/>
            <person name="Kim C.-K."/>
            <person name="Kim J.S."/>
            <person name="Ahn B.O."/>
            <person name="Rhee S.Y."/>
            <person name="Sohng J.K."/>
        </authorList>
    </citation>
    <scope>NUCLEOTIDE SEQUENCE</scope>
    <source>
        <tissue evidence="6">Leaf</tissue>
    </source>
</reference>
<feature type="domain" description="Essential protein Yae1 N-terminal" evidence="5">
    <location>
        <begin position="105"/>
        <end position="139"/>
    </location>
</feature>
<dbReference type="Proteomes" id="UP000634136">
    <property type="component" value="Unassembled WGS sequence"/>
</dbReference>
<evidence type="ECO:0000256" key="2">
    <source>
        <dbReference type="ARBA" id="ARBA00004496"/>
    </source>
</evidence>
<protein>
    <submittedName>
        <fullName evidence="6">Protein YAE1-like protein</fullName>
    </submittedName>
</protein>
<dbReference type="InterPro" id="IPR019191">
    <property type="entry name" value="Essential_protein_Yae1_N"/>
</dbReference>
<evidence type="ECO:0000256" key="3">
    <source>
        <dbReference type="ARBA" id="ARBA00022490"/>
    </source>
</evidence>
<dbReference type="Pfam" id="PF09811">
    <property type="entry name" value="Yae1_N"/>
    <property type="match status" value="1"/>
</dbReference>
<comment type="caution">
    <text evidence="6">The sequence shown here is derived from an EMBL/GenBank/DDBJ whole genome shotgun (WGS) entry which is preliminary data.</text>
</comment>
<dbReference type="AlphaFoldDB" id="A0A834TMN5"/>
<evidence type="ECO:0000313" key="6">
    <source>
        <dbReference type="EMBL" id="KAF7824655.1"/>
    </source>
</evidence>
<dbReference type="EMBL" id="JAAIUW010000007">
    <property type="protein sequence ID" value="KAF7824655.1"/>
    <property type="molecule type" value="Genomic_DNA"/>
</dbReference>
<evidence type="ECO:0000256" key="4">
    <source>
        <dbReference type="ARBA" id="ARBA00023242"/>
    </source>
</evidence>
<dbReference type="OrthoDB" id="20086at2759"/>
<organism evidence="6 7">
    <name type="scientific">Senna tora</name>
    <dbReference type="NCBI Taxonomy" id="362788"/>
    <lineage>
        <taxon>Eukaryota</taxon>
        <taxon>Viridiplantae</taxon>
        <taxon>Streptophyta</taxon>
        <taxon>Embryophyta</taxon>
        <taxon>Tracheophyta</taxon>
        <taxon>Spermatophyta</taxon>
        <taxon>Magnoliopsida</taxon>
        <taxon>eudicotyledons</taxon>
        <taxon>Gunneridae</taxon>
        <taxon>Pentapetalae</taxon>
        <taxon>rosids</taxon>
        <taxon>fabids</taxon>
        <taxon>Fabales</taxon>
        <taxon>Fabaceae</taxon>
        <taxon>Caesalpinioideae</taxon>
        <taxon>Cassia clade</taxon>
        <taxon>Senna</taxon>
    </lineage>
</organism>
<evidence type="ECO:0000259" key="5">
    <source>
        <dbReference type="Pfam" id="PF09811"/>
    </source>
</evidence>
<gene>
    <name evidence="6" type="ORF">G2W53_022799</name>
</gene>
<proteinExistence type="predicted"/>
<evidence type="ECO:0000313" key="7">
    <source>
        <dbReference type="Proteomes" id="UP000634136"/>
    </source>
</evidence>
<accession>A0A834TMN5</accession>
<keyword evidence="4" id="KW-0539">Nucleus</keyword>
<keyword evidence="3" id="KW-0963">Cytoplasm</keyword>
<comment type="subcellular location">
    <subcellularLocation>
        <location evidence="2">Cytoplasm</location>
    </subcellularLocation>
    <subcellularLocation>
        <location evidence="1">Nucleus</location>
    </subcellularLocation>
</comment>
<dbReference type="GO" id="GO:0005634">
    <property type="term" value="C:nucleus"/>
    <property type="evidence" value="ECO:0007669"/>
    <property type="project" value="UniProtKB-SubCell"/>
</dbReference>
<dbReference type="GO" id="GO:0005737">
    <property type="term" value="C:cytoplasm"/>
    <property type="evidence" value="ECO:0007669"/>
    <property type="project" value="UniProtKB-SubCell"/>
</dbReference>
<sequence length="539" mass="59381">MYFEDEMENRFAEELYSESLQLSNLELTPSADNQQKNLNGKNLSGCVALLIWSLCYYALNVFDSGGYDLGEEAGSVWDDSDEELSKSSDLDREWQRRHDQFHTIGYRDGLIAGKEASAQEGFNIGFKQSVLAGYSWGLVRDELKEKLVETQERRNEFQGLHESVNSLSTTNALQLFNEDMKNKEASSDLQEQTSDCSQLGNYLGQLKSLIHESPAIQMHLPETELVSEIGFVTSFADHKDGNRGWIPFCFCLNTNKEKVSVISISVTLNKFHVGIKGRKFCCRGLIFLGSSSSLTGILCLIDPLEFVLVSCSSPPVQLLSFSSNNIADTSSKLFDKALFDSLSSSVKTAETTSSLCWELSILVSSREQLDSKFPNLSPWPAPVDVASSSFTLALTSIEKPISASACPGLLSMIICSISESSVSMGTCSLRRPSASLFLVFRNRASFAVTGNIWWLILTSCDGVIHLFSSICAVLLGMWQWLEHGEAVAFLVGKSFLLKVVIGEPSIQKTELTLNSFSSYQLPCLCHLGCEKAASGWPSA</sequence>
<name>A0A834TMN5_9FABA</name>